<gene>
    <name evidence="2" type="ORF">BLA23254_06920</name>
</gene>
<organism evidence="2 3">
    <name type="scientific">Burkholderia lata (strain ATCC 17760 / DSM 23089 / LMG 22485 / NCIMB 9086 / R18194 / 383)</name>
    <dbReference type="NCBI Taxonomy" id="482957"/>
    <lineage>
        <taxon>Bacteria</taxon>
        <taxon>Pseudomonadati</taxon>
        <taxon>Pseudomonadota</taxon>
        <taxon>Betaproteobacteria</taxon>
        <taxon>Burkholderiales</taxon>
        <taxon>Burkholderiaceae</taxon>
        <taxon>Burkholderia</taxon>
        <taxon>Burkholderia cepacia complex</taxon>
    </lineage>
</organism>
<evidence type="ECO:0000313" key="2">
    <source>
        <dbReference type="EMBL" id="VWC40379.1"/>
    </source>
</evidence>
<keyword evidence="1" id="KW-1133">Transmembrane helix</keyword>
<protein>
    <submittedName>
        <fullName evidence="2">Uncharacterized protein</fullName>
    </submittedName>
</protein>
<keyword evidence="1" id="KW-0812">Transmembrane</keyword>
<reference evidence="2 3" key="1">
    <citation type="submission" date="2019-09" db="EMBL/GenBank/DDBJ databases">
        <authorList>
            <person name="Depoorter E."/>
        </authorList>
    </citation>
    <scope>NUCLEOTIDE SEQUENCE [LARGE SCALE GENOMIC DNA]</scope>
    <source>
        <strain evidence="2">LMG 23254</strain>
    </source>
</reference>
<keyword evidence="1" id="KW-0472">Membrane</keyword>
<feature type="transmembrane region" description="Helical" evidence="1">
    <location>
        <begin position="45"/>
        <end position="62"/>
    </location>
</feature>
<name>A0A6P2RSQ1_BURL3</name>
<dbReference type="EMBL" id="CABVPW010000048">
    <property type="protein sequence ID" value="VWC40379.1"/>
    <property type="molecule type" value="Genomic_DNA"/>
</dbReference>
<dbReference type="AlphaFoldDB" id="A0A6P2RSQ1"/>
<dbReference type="RefSeq" id="WP_175034992.1">
    <property type="nucleotide sequence ID" value="NZ_CABVPW010000048.1"/>
</dbReference>
<sequence length="157" mass="17681">MQIRDSIKAWRRNEDRRERVRGKATIAFAVMAAVVLFAVRNHHPYLIVFGVFCMLATIVWCFSSSSLPDANVAVFDDCLLWIAQDAKVPEFAKALIAIEVNEATQSARPYLFDKLYALDDRLAEQAFIDRVERGEGYRAIMTKRPPVDDESAGVANG</sequence>
<proteinExistence type="predicted"/>
<accession>A0A6P2RSQ1</accession>
<evidence type="ECO:0000313" key="3">
    <source>
        <dbReference type="Proteomes" id="UP000494218"/>
    </source>
</evidence>
<evidence type="ECO:0000256" key="1">
    <source>
        <dbReference type="SAM" id="Phobius"/>
    </source>
</evidence>
<feature type="transmembrane region" description="Helical" evidence="1">
    <location>
        <begin position="20"/>
        <end position="39"/>
    </location>
</feature>
<dbReference type="Proteomes" id="UP000494218">
    <property type="component" value="Unassembled WGS sequence"/>
</dbReference>